<evidence type="ECO:0000313" key="2">
    <source>
        <dbReference type="Proteomes" id="UP000822688"/>
    </source>
</evidence>
<dbReference type="Proteomes" id="UP000822688">
    <property type="component" value="Chromosome 2"/>
</dbReference>
<dbReference type="AlphaFoldDB" id="A0A8T0J0I9"/>
<organism evidence="1 2">
    <name type="scientific">Ceratodon purpureus</name>
    <name type="common">Fire moss</name>
    <name type="synonym">Dicranum purpureum</name>
    <dbReference type="NCBI Taxonomy" id="3225"/>
    <lineage>
        <taxon>Eukaryota</taxon>
        <taxon>Viridiplantae</taxon>
        <taxon>Streptophyta</taxon>
        <taxon>Embryophyta</taxon>
        <taxon>Bryophyta</taxon>
        <taxon>Bryophytina</taxon>
        <taxon>Bryopsida</taxon>
        <taxon>Dicranidae</taxon>
        <taxon>Pseudoditrichales</taxon>
        <taxon>Ditrichaceae</taxon>
        <taxon>Ceratodon</taxon>
    </lineage>
</organism>
<reference evidence="1" key="1">
    <citation type="submission" date="2020-06" db="EMBL/GenBank/DDBJ databases">
        <title>WGS assembly of Ceratodon purpureus strain R40.</title>
        <authorList>
            <person name="Carey S.B."/>
            <person name="Jenkins J."/>
            <person name="Shu S."/>
            <person name="Lovell J.T."/>
            <person name="Sreedasyam A."/>
            <person name="Maumus F."/>
            <person name="Tiley G.P."/>
            <person name="Fernandez-Pozo N."/>
            <person name="Barry K."/>
            <person name="Chen C."/>
            <person name="Wang M."/>
            <person name="Lipzen A."/>
            <person name="Daum C."/>
            <person name="Saski C.A."/>
            <person name="Payton A.C."/>
            <person name="Mcbreen J.C."/>
            <person name="Conrad R.E."/>
            <person name="Kollar L.M."/>
            <person name="Olsson S."/>
            <person name="Huttunen S."/>
            <person name="Landis J.B."/>
            <person name="Wickett N.J."/>
            <person name="Johnson M.G."/>
            <person name="Rensing S.A."/>
            <person name="Grimwood J."/>
            <person name="Schmutz J."/>
            <person name="Mcdaniel S.F."/>
        </authorList>
    </citation>
    <scope>NUCLEOTIDE SEQUENCE</scope>
    <source>
        <strain evidence="1">R40</strain>
    </source>
</reference>
<keyword evidence="2" id="KW-1185">Reference proteome</keyword>
<name>A0A8T0J0I9_CERPU</name>
<proteinExistence type="predicted"/>
<protein>
    <submittedName>
        <fullName evidence="1">Uncharacterized protein</fullName>
    </submittedName>
</protein>
<gene>
    <name evidence="1" type="ORF">KC19_2G258300</name>
</gene>
<sequence length="106" mass="12494">MLSMIFNYVFTWRFFRAGYSLGSIGVGPPLIEIPDIRCCWLERRCLLHSCKCESWFERVIYMFLLSATLSVEVMARLEFEDKVCGVMRVFSWTFSWRSGNSQVEIL</sequence>
<comment type="caution">
    <text evidence="1">The sequence shown here is derived from an EMBL/GenBank/DDBJ whole genome shotgun (WGS) entry which is preliminary data.</text>
</comment>
<accession>A0A8T0J0I9</accession>
<evidence type="ECO:0000313" key="1">
    <source>
        <dbReference type="EMBL" id="KAG0588639.1"/>
    </source>
</evidence>
<dbReference type="EMBL" id="CM026422">
    <property type="protein sequence ID" value="KAG0588639.1"/>
    <property type="molecule type" value="Genomic_DNA"/>
</dbReference>